<sequence>MVQELRRRVQVEIPGSDLVTFGSAATGLWLPGRDVDLSLKVPGLHPGRTETKQALHRVASVIYAFSGDKPENRLAAKVPLLRWMPSRVALPCFDITVNNLLAVENSRLVSAYLLAEPLLRQLLVVIKTWASERGINDRSQGTLSSFALTLMAVHLLQRRRVLPSLQDLAVLNGDPRHTVMDTDCRFSSNRELIEKEKSKLASLRTSSNESLGTWLLDFFRYYGAEYKGGVIAIRSGASAAAWRSASYSGQFYFVDNPFEPGKDVANARALAPEQLPAFLKRRQKTARWSWDSWCA</sequence>
<dbReference type="OrthoDB" id="2274644at2759"/>
<dbReference type="PANTHER" id="PTHR12271">
    <property type="entry name" value="POLY A POLYMERASE CID PAP -RELATED"/>
    <property type="match status" value="1"/>
</dbReference>
<accession>A0A812Z3M4</accession>
<name>A0A812Z3M4_9DINO</name>
<dbReference type="GO" id="GO:0031123">
    <property type="term" value="P:RNA 3'-end processing"/>
    <property type="evidence" value="ECO:0007669"/>
    <property type="project" value="TreeGrafter"/>
</dbReference>
<organism evidence="2 3">
    <name type="scientific">Symbiodinium necroappetens</name>
    <dbReference type="NCBI Taxonomy" id="1628268"/>
    <lineage>
        <taxon>Eukaryota</taxon>
        <taxon>Sar</taxon>
        <taxon>Alveolata</taxon>
        <taxon>Dinophyceae</taxon>
        <taxon>Suessiales</taxon>
        <taxon>Symbiodiniaceae</taxon>
        <taxon>Symbiodinium</taxon>
    </lineage>
</organism>
<dbReference type="InterPro" id="IPR043519">
    <property type="entry name" value="NT_sf"/>
</dbReference>
<dbReference type="EMBL" id="CAJNJA010045319">
    <property type="protein sequence ID" value="CAE7808705.1"/>
    <property type="molecule type" value="Genomic_DNA"/>
</dbReference>
<comment type="caution">
    <text evidence="2">The sequence shown here is derived from an EMBL/GenBank/DDBJ whole genome shotgun (WGS) entry which is preliminary data.</text>
</comment>
<evidence type="ECO:0000313" key="3">
    <source>
        <dbReference type="Proteomes" id="UP000601435"/>
    </source>
</evidence>
<dbReference type="Gene3D" id="1.10.1410.10">
    <property type="match status" value="1"/>
</dbReference>
<dbReference type="InterPro" id="IPR054708">
    <property type="entry name" value="MTPAP-like_central"/>
</dbReference>
<evidence type="ECO:0000259" key="1">
    <source>
        <dbReference type="Pfam" id="PF22600"/>
    </source>
</evidence>
<evidence type="ECO:0000313" key="2">
    <source>
        <dbReference type="EMBL" id="CAE7808705.1"/>
    </source>
</evidence>
<dbReference type="Pfam" id="PF22600">
    <property type="entry name" value="MTPAP-like_central"/>
    <property type="match status" value="1"/>
</dbReference>
<dbReference type="GO" id="GO:0016779">
    <property type="term" value="F:nucleotidyltransferase activity"/>
    <property type="evidence" value="ECO:0007669"/>
    <property type="project" value="TreeGrafter"/>
</dbReference>
<dbReference type="SUPFAM" id="SSF81301">
    <property type="entry name" value="Nucleotidyltransferase"/>
    <property type="match status" value="1"/>
</dbReference>
<feature type="domain" description="Poly(A) RNA polymerase mitochondrial-like central palm" evidence="1">
    <location>
        <begin position="2"/>
        <end position="112"/>
    </location>
</feature>
<keyword evidence="3" id="KW-1185">Reference proteome</keyword>
<protein>
    <submittedName>
        <fullName evidence="2">URT1 protein</fullName>
    </submittedName>
</protein>
<dbReference type="CDD" id="cd05402">
    <property type="entry name" value="NT_PAP_TUTase"/>
    <property type="match status" value="1"/>
</dbReference>
<dbReference type="AlphaFoldDB" id="A0A812Z3M4"/>
<dbReference type="SUPFAM" id="SSF81631">
    <property type="entry name" value="PAP/OAS1 substrate-binding domain"/>
    <property type="match status" value="1"/>
</dbReference>
<dbReference type="Gene3D" id="3.30.460.10">
    <property type="entry name" value="Beta Polymerase, domain 2"/>
    <property type="match status" value="1"/>
</dbReference>
<reference evidence="2" key="1">
    <citation type="submission" date="2021-02" db="EMBL/GenBank/DDBJ databases">
        <authorList>
            <person name="Dougan E. K."/>
            <person name="Rhodes N."/>
            <person name="Thang M."/>
            <person name="Chan C."/>
        </authorList>
    </citation>
    <scope>NUCLEOTIDE SEQUENCE</scope>
</reference>
<dbReference type="Proteomes" id="UP000601435">
    <property type="component" value="Unassembled WGS sequence"/>
</dbReference>
<dbReference type="PANTHER" id="PTHR12271:SF40">
    <property type="entry name" value="POLY(A) RNA POLYMERASE GLD2"/>
    <property type="match status" value="1"/>
</dbReference>
<proteinExistence type="predicted"/>
<gene>
    <name evidence="2" type="primary">URT1</name>
    <name evidence="2" type="ORF">SNEC2469_LOCUS23933</name>
</gene>